<organism evidence="3 4">
    <name type="scientific">Stegodyphus mimosarum</name>
    <name type="common">African social velvet spider</name>
    <dbReference type="NCBI Taxonomy" id="407821"/>
    <lineage>
        <taxon>Eukaryota</taxon>
        <taxon>Metazoa</taxon>
        <taxon>Ecdysozoa</taxon>
        <taxon>Arthropoda</taxon>
        <taxon>Chelicerata</taxon>
        <taxon>Arachnida</taxon>
        <taxon>Araneae</taxon>
        <taxon>Araneomorphae</taxon>
        <taxon>Entelegynae</taxon>
        <taxon>Eresoidea</taxon>
        <taxon>Eresidae</taxon>
        <taxon>Stegodyphus</taxon>
    </lineage>
</organism>
<proteinExistence type="predicted"/>
<keyword evidence="4" id="KW-1185">Reference proteome</keyword>
<dbReference type="GO" id="GO:0003676">
    <property type="term" value="F:nucleic acid binding"/>
    <property type="evidence" value="ECO:0007669"/>
    <property type="project" value="InterPro"/>
</dbReference>
<accession>A0A087TS42</accession>
<keyword evidence="1" id="KW-0862">Zinc</keyword>
<dbReference type="Pfam" id="PF00098">
    <property type="entry name" value="zf-CCHC"/>
    <property type="match status" value="1"/>
</dbReference>
<dbReference type="InterPro" id="IPR036875">
    <property type="entry name" value="Znf_CCHC_sf"/>
</dbReference>
<evidence type="ECO:0000259" key="2">
    <source>
        <dbReference type="PROSITE" id="PS50158"/>
    </source>
</evidence>
<keyword evidence="1" id="KW-0479">Metal-binding</keyword>
<feature type="domain" description="CCHC-type" evidence="2">
    <location>
        <begin position="69"/>
        <end position="85"/>
    </location>
</feature>
<keyword evidence="1" id="KW-0863">Zinc-finger</keyword>
<dbReference type="OrthoDB" id="2277233at2759"/>
<dbReference type="AlphaFoldDB" id="A0A087TS42"/>
<gene>
    <name evidence="3" type="ORF">X975_05969</name>
</gene>
<evidence type="ECO:0000313" key="4">
    <source>
        <dbReference type="Proteomes" id="UP000054359"/>
    </source>
</evidence>
<dbReference type="SUPFAM" id="SSF57756">
    <property type="entry name" value="Retrovirus zinc finger-like domains"/>
    <property type="match status" value="1"/>
</dbReference>
<dbReference type="GO" id="GO:0008270">
    <property type="term" value="F:zinc ion binding"/>
    <property type="evidence" value="ECO:0007669"/>
    <property type="project" value="UniProtKB-KW"/>
</dbReference>
<sequence>MADVNDLKSALVYVMKFEAAQQATRRERHPIRAAQVQEPVDQMAPRLDDLTRQLNALQRNIGDKKPSVKCWKCGAEGHIRRNCRRPQETDVKIVFIKKEENQSVTLSWGGGCQIMKSSSLKRFRFLQ</sequence>
<reference evidence="3 4" key="1">
    <citation type="submission" date="2013-11" db="EMBL/GenBank/DDBJ databases">
        <title>Genome sequencing of Stegodyphus mimosarum.</title>
        <authorList>
            <person name="Bechsgaard J."/>
        </authorList>
    </citation>
    <scope>NUCLEOTIDE SEQUENCE [LARGE SCALE GENOMIC DNA]</scope>
</reference>
<dbReference type="Proteomes" id="UP000054359">
    <property type="component" value="Unassembled WGS sequence"/>
</dbReference>
<evidence type="ECO:0000313" key="3">
    <source>
        <dbReference type="EMBL" id="KFM67931.1"/>
    </source>
</evidence>
<dbReference type="InterPro" id="IPR001878">
    <property type="entry name" value="Znf_CCHC"/>
</dbReference>
<dbReference type="SMART" id="SM00343">
    <property type="entry name" value="ZnF_C2HC"/>
    <property type="match status" value="1"/>
</dbReference>
<name>A0A087TS42_STEMI</name>
<evidence type="ECO:0000256" key="1">
    <source>
        <dbReference type="PROSITE-ProRule" id="PRU00047"/>
    </source>
</evidence>
<dbReference type="PROSITE" id="PS50158">
    <property type="entry name" value="ZF_CCHC"/>
    <property type="match status" value="1"/>
</dbReference>
<protein>
    <recommendedName>
        <fullName evidence="2">CCHC-type domain-containing protein</fullName>
    </recommendedName>
</protein>
<dbReference type="Gene3D" id="4.10.60.10">
    <property type="entry name" value="Zinc finger, CCHC-type"/>
    <property type="match status" value="1"/>
</dbReference>
<feature type="non-terminal residue" evidence="3">
    <location>
        <position position="127"/>
    </location>
</feature>
<dbReference type="EMBL" id="KK116500">
    <property type="protein sequence ID" value="KFM67931.1"/>
    <property type="molecule type" value="Genomic_DNA"/>
</dbReference>